<feature type="domain" description="Transposase-associated" evidence="1">
    <location>
        <begin position="5"/>
        <end position="80"/>
    </location>
</feature>
<dbReference type="EMBL" id="NCVQ01000008">
    <property type="protein sequence ID" value="PWZ15065.1"/>
    <property type="molecule type" value="Genomic_DNA"/>
</dbReference>
<dbReference type="Proteomes" id="UP000251960">
    <property type="component" value="Chromosome 7"/>
</dbReference>
<reference evidence="2" key="1">
    <citation type="journal article" date="2018" name="Nat. Genet.">
        <title>Extensive intraspecific gene order and gene structural variations between Mo17 and other maize genomes.</title>
        <authorList>
            <person name="Sun S."/>
            <person name="Zhou Y."/>
            <person name="Chen J."/>
            <person name="Shi J."/>
            <person name="Zhao H."/>
            <person name="Zhao H."/>
            <person name="Song W."/>
            <person name="Zhang M."/>
            <person name="Cui Y."/>
            <person name="Dong X."/>
            <person name="Liu H."/>
            <person name="Ma X."/>
            <person name="Jiao Y."/>
            <person name="Wang B."/>
            <person name="Wei X."/>
            <person name="Stein J.C."/>
            <person name="Glaubitz J.C."/>
            <person name="Lu F."/>
            <person name="Yu G."/>
            <person name="Liang C."/>
            <person name="Fengler K."/>
            <person name="Li B."/>
            <person name="Rafalski A."/>
            <person name="Schnable P.S."/>
            <person name="Ware D.H."/>
            <person name="Buckler E.S."/>
            <person name="Lai J."/>
        </authorList>
    </citation>
    <scope>NUCLEOTIDE SEQUENCE [LARGE SCALE GENOMIC DNA]</scope>
    <source>
        <tissue evidence="2">Seedling</tissue>
    </source>
</reference>
<proteinExistence type="predicted"/>
<dbReference type="AlphaFoldDB" id="A0A3L6E2Q3"/>
<sequence>MDREQWMYGIDRSDINYFHHVQGFLNVAEKHQLDNMATTILCPCVDCRNFDPIIDSRVILGHLIMRGFTSGYTCWTNHGECSIGDNNGNMSHPGFRGPKPGREHNHQVCWDQVSHIW</sequence>
<organism evidence="2">
    <name type="scientific">Zea mays</name>
    <name type="common">Maize</name>
    <dbReference type="NCBI Taxonomy" id="4577"/>
    <lineage>
        <taxon>Eukaryota</taxon>
        <taxon>Viridiplantae</taxon>
        <taxon>Streptophyta</taxon>
        <taxon>Embryophyta</taxon>
        <taxon>Tracheophyta</taxon>
        <taxon>Spermatophyta</taxon>
        <taxon>Magnoliopsida</taxon>
        <taxon>Liliopsida</taxon>
        <taxon>Poales</taxon>
        <taxon>Poaceae</taxon>
        <taxon>PACMAD clade</taxon>
        <taxon>Panicoideae</taxon>
        <taxon>Andropogonodae</taxon>
        <taxon>Andropogoneae</taxon>
        <taxon>Tripsacinae</taxon>
        <taxon>Zea</taxon>
    </lineage>
</organism>
<protein>
    <recommendedName>
        <fullName evidence="1">Transposase-associated domain-containing protein</fullName>
    </recommendedName>
</protein>
<name>A0A3L6E2Q3_MAIZE</name>
<accession>A0A3L6E2Q3</accession>
<dbReference type="Pfam" id="PF13963">
    <property type="entry name" value="Transpos_assoc"/>
    <property type="match status" value="1"/>
</dbReference>
<evidence type="ECO:0000259" key="1">
    <source>
        <dbReference type="Pfam" id="PF13963"/>
    </source>
</evidence>
<dbReference type="InterPro" id="IPR029480">
    <property type="entry name" value="Transpos_assoc"/>
</dbReference>
<comment type="caution">
    <text evidence="2">The sequence shown here is derived from an EMBL/GenBank/DDBJ whole genome shotgun (WGS) entry which is preliminary data.</text>
</comment>
<gene>
    <name evidence="2" type="ORF">Zm00014a_036211</name>
</gene>
<evidence type="ECO:0000313" key="2">
    <source>
        <dbReference type="EMBL" id="PWZ15065.1"/>
    </source>
</evidence>